<name>A0A1W0WYH8_HYPEX</name>
<evidence type="ECO:0000256" key="7">
    <source>
        <dbReference type="ARBA" id="ARBA00034142"/>
    </source>
</evidence>
<evidence type="ECO:0000313" key="9">
    <source>
        <dbReference type="EMBL" id="OQV20182.1"/>
    </source>
</evidence>
<dbReference type="PANTHER" id="PTHR15504:SF0">
    <property type="entry name" value="CILIA- AND FLAGELLA-ASSOCIATED PROTEIN 45"/>
    <property type="match status" value="1"/>
</dbReference>
<keyword evidence="4" id="KW-0969">Cilium</keyword>
<keyword evidence="3" id="KW-0175">Coiled coil</keyword>
<gene>
    <name evidence="9" type="ORF">BV898_05741</name>
</gene>
<keyword evidence="5" id="KW-0966">Cell projection</keyword>
<accession>A0A1W0WYH8</accession>
<dbReference type="OrthoDB" id="1902038at2759"/>
<reference evidence="10" key="1">
    <citation type="submission" date="2017-01" db="EMBL/GenBank/DDBJ databases">
        <title>Comparative genomics of anhydrobiosis in the tardigrade Hypsibius dujardini.</title>
        <authorList>
            <person name="Yoshida Y."/>
            <person name="Koutsovoulos G."/>
            <person name="Laetsch D."/>
            <person name="Stevens L."/>
            <person name="Kumar S."/>
            <person name="Horikawa D."/>
            <person name="Ishino K."/>
            <person name="Komine S."/>
            <person name="Tomita M."/>
            <person name="Blaxter M."/>
            <person name="Arakawa K."/>
        </authorList>
    </citation>
    <scope>NUCLEOTIDE SEQUENCE [LARGE SCALE GENOMIC DNA]</scope>
    <source>
        <strain evidence="10">Z151</strain>
    </source>
</reference>
<proteinExistence type="inferred from homology"/>
<evidence type="ECO:0000256" key="2">
    <source>
        <dbReference type="ARBA" id="ARBA00022846"/>
    </source>
</evidence>
<evidence type="ECO:0000313" key="10">
    <source>
        <dbReference type="Proteomes" id="UP000192578"/>
    </source>
</evidence>
<keyword evidence="2" id="KW-0282">Flagellum</keyword>
<evidence type="ECO:0000256" key="3">
    <source>
        <dbReference type="ARBA" id="ARBA00023054"/>
    </source>
</evidence>
<comment type="subcellular location">
    <subcellularLocation>
        <location evidence="1">Cell projection</location>
        <location evidence="1">Cilium</location>
        <location evidence="1">Flagellum</location>
    </subcellularLocation>
</comment>
<evidence type="ECO:0000256" key="6">
    <source>
        <dbReference type="ARBA" id="ARBA00034116"/>
    </source>
</evidence>
<dbReference type="Pfam" id="PF13868">
    <property type="entry name" value="TPH"/>
    <property type="match status" value="1"/>
</dbReference>
<dbReference type="AlphaFoldDB" id="A0A1W0WYH8"/>
<feature type="domain" description="Trichohyalin-plectin-homology" evidence="8">
    <location>
        <begin position="122"/>
        <end position="467"/>
    </location>
</feature>
<sequence>MPRIITAPLDKKRDLYRVLNRDQCRDLRVIRKNVQTVAELTEGEWRNIRILADTTETQQKEAEQRRQDDERRKLEAGYLQRKAEFDRIEAGQDVDPMEEFVTKEKRENSKQLRAQVDIENLETDDTVRFFNDSLNSALVRAVRDRQVMKRNQIKTLAEQEEFRVDNACRKDTNLGFAIGQKMEEHRHDEDMRYGAMLKDQLRCKEEERMMDKESQAAEGRRALQYARRLQHEEVEDNIKQTEDRRTATQALIAENNRALEGKKAQKLNDIKMDFALAKFRREKIAEEDRQDAVKKEDKRQRELAFAEELSKQKRSTDLKAIEDEKKAQRAVYQSDRDWRLAETTKAIKHMREQEELKKIIEYQRELKLRKNAFEVEAEKKIFDDTQERLVYEAKQAEELKFSKLKQRRDDAVLLRKQIADRERERWEAVQEGWNLGSTTRQDMKARDAKVDTYMKHKMAQAEAAGIPASYLKDVLRHMTNNGYLPKQGSKVQVLQNRDQVRKLIRHFA</sequence>
<evidence type="ECO:0000256" key="1">
    <source>
        <dbReference type="ARBA" id="ARBA00004230"/>
    </source>
</evidence>
<comment type="similarity">
    <text evidence="6">Belongs to the CFAP45 family.</text>
</comment>
<comment type="caution">
    <text evidence="9">The sequence shown here is derived from an EMBL/GenBank/DDBJ whole genome shotgun (WGS) entry which is preliminary data.</text>
</comment>
<dbReference type="InterPro" id="IPR033253">
    <property type="entry name" value="CFAP45"/>
</dbReference>
<organism evidence="9 10">
    <name type="scientific">Hypsibius exemplaris</name>
    <name type="common">Freshwater tardigrade</name>
    <dbReference type="NCBI Taxonomy" id="2072580"/>
    <lineage>
        <taxon>Eukaryota</taxon>
        <taxon>Metazoa</taxon>
        <taxon>Ecdysozoa</taxon>
        <taxon>Tardigrada</taxon>
        <taxon>Eutardigrada</taxon>
        <taxon>Parachela</taxon>
        <taxon>Hypsibioidea</taxon>
        <taxon>Hypsibiidae</taxon>
        <taxon>Hypsibius</taxon>
    </lineage>
</organism>
<dbReference type="EMBL" id="MTYJ01000032">
    <property type="protein sequence ID" value="OQV20182.1"/>
    <property type="molecule type" value="Genomic_DNA"/>
</dbReference>
<evidence type="ECO:0000256" key="5">
    <source>
        <dbReference type="ARBA" id="ARBA00023273"/>
    </source>
</evidence>
<dbReference type="Proteomes" id="UP000192578">
    <property type="component" value="Unassembled WGS sequence"/>
</dbReference>
<dbReference type="PANTHER" id="PTHR15504">
    <property type="entry name" value="NASOPHARYNGEAL EPITHELIUM SPECIFIC PROTEIN 1"/>
    <property type="match status" value="1"/>
</dbReference>
<evidence type="ECO:0000256" key="4">
    <source>
        <dbReference type="ARBA" id="ARBA00023069"/>
    </source>
</evidence>
<keyword evidence="10" id="KW-1185">Reference proteome</keyword>
<dbReference type="GO" id="GO:0031514">
    <property type="term" value="C:motile cilium"/>
    <property type="evidence" value="ECO:0007669"/>
    <property type="project" value="UniProtKB-SubCell"/>
</dbReference>
<dbReference type="InterPro" id="IPR043597">
    <property type="entry name" value="TPH_dom"/>
</dbReference>
<evidence type="ECO:0000259" key="8">
    <source>
        <dbReference type="Pfam" id="PF13868"/>
    </source>
</evidence>
<protein>
    <recommendedName>
        <fullName evidence="7">Cilia- and flagella-associated protein 45</fullName>
    </recommendedName>
</protein>